<dbReference type="GeneID" id="110251848"/>
<evidence type="ECO:0000313" key="2">
    <source>
        <dbReference type="EnsemblMetazoa" id="XP_020914258.2"/>
    </source>
</evidence>
<feature type="coiled-coil region" evidence="1">
    <location>
        <begin position="138"/>
        <end position="165"/>
    </location>
</feature>
<name>A0A913Y4F7_EXADI</name>
<evidence type="ECO:0000256" key="1">
    <source>
        <dbReference type="SAM" id="Coils"/>
    </source>
</evidence>
<proteinExistence type="predicted"/>
<dbReference type="KEGG" id="epa:110251848"/>
<evidence type="ECO:0000313" key="3">
    <source>
        <dbReference type="Proteomes" id="UP000887567"/>
    </source>
</evidence>
<reference evidence="2" key="1">
    <citation type="submission" date="2022-11" db="UniProtKB">
        <authorList>
            <consortium name="EnsemblMetazoa"/>
        </authorList>
    </citation>
    <scope>IDENTIFICATION</scope>
</reference>
<dbReference type="EnsemblMetazoa" id="XM_021058599.2">
    <property type="protein sequence ID" value="XP_020914258.2"/>
    <property type="gene ID" value="LOC110251848"/>
</dbReference>
<accession>A0A913Y4F7</accession>
<sequence>MINKMATKAIWVMVREETDVKEVKISSEPECSTSYVEDRRILLQSLCLQLGIVYSPDKVYKFRNGRGSLVVLNRSMTPNTIASPFILEICETHKTAEPGQKQAFVVGNSKTCQRKFESMSKRVERLENMIPDLPMLREEKLTNEMKDVESRLSFLNERMKEAESQEWKGMFKKHPLW</sequence>
<keyword evidence="3" id="KW-1185">Reference proteome</keyword>
<dbReference type="OMA" id="MQMAESY"/>
<dbReference type="AlphaFoldDB" id="A0A913Y4F7"/>
<keyword evidence="1" id="KW-0175">Coiled coil</keyword>
<protein>
    <submittedName>
        <fullName evidence="2">Uncharacterized protein</fullName>
    </submittedName>
</protein>
<organism evidence="2 3">
    <name type="scientific">Exaiptasia diaphana</name>
    <name type="common">Tropical sea anemone</name>
    <name type="synonym">Aiptasia pulchella</name>
    <dbReference type="NCBI Taxonomy" id="2652724"/>
    <lineage>
        <taxon>Eukaryota</taxon>
        <taxon>Metazoa</taxon>
        <taxon>Cnidaria</taxon>
        <taxon>Anthozoa</taxon>
        <taxon>Hexacorallia</taxon>
        <taxon>Actiniaria</taxon>
        <taxon>Aiptasiidae</taxon>
        <taxon>Exaiptasia</taxon>
    </lineage>
</organism>
<dbReference type="OrthoDB" id="7659889at2759"/>
<dbReference type="RefSeq" id="XP_020914258.2">
    <property type="nucleotide sequence ID" value="XM_021058599.2"/>
</dbReference>
<dbReference type="Proteomes" id="UP000887567">
    <property type="component" value="Unplaced"/>
</dbReference>